<evidence type="ECO:0000256" key="5">
    <source>
        <dbReference type="ARBA" id="ARBA00022481"/>
    </source>
</evidence>
<keyword evidence="12" id="KW-0636">Prenylation</keyword>
<evidence type="ECO:0000256" key="9">
    <source>
        <dbReference type="ARBA" id="ARBA00023136"/>
    </source>
</evidence>
<keyword evidence="8" id="KW-0904">Protein phosphatase</keyword>
<dbReference type="GO" id="GO:0005769">
    <property type="term" value="C:early endosome"/>
    <property type="evidence" value="ECO:0007669"/>
    <property type="project" value="UniProtKB-SubCell"/>
</dbReference>
<keyword evidence="7" id="KW-0378">Hydrolase</keyword>
<name>A0A8H3KVQ8_9GLOM</name>
<dbReference type="EC" id="3.1.3.48" evidence="3"/>
<protein>
    <recommendedName>
        <fullName evidence="16">Protein tyrosine phosphatase type IVA 3</fullName>
        <ecNumber evidence="3">3.1.3.48</ecNumber>
    </recommendedName>
    <alternativeName>
        <fullName evidence="17">Protein-tyrosine phosphatase 4a3</fullName>
    </alternativeName>
</protein>
<keyword evidence="10" id="KW-1015">Disulfide bond</keyword>
<comment type="subunit">
    <text evidence="15">Interacts with tubulin.</text>
</comment>
<evidence type="ECO:0000256" key="7">
    <source>
        <dbReference type="ARBA" id="ARBA00022801"/>
    </source>
</evidence>
<dbReference type="PANTHER" id="PTHR23339">
    <property type="entry name" value="TYROSINE SPECIFIC PROTEIN PHOSPHATASE AND DUAL SPECIFICITY PROTEIN PHOSPHATASE"/>
    <property type="match status" value="1"/>
</dbReference>
<feature type="domain" description="Tyrosine specific protein phosphatases" evidence="18">
    <location>
        <begin position="97"/>
        <end position="144"/>
    </location>
</feature>
<evidence type="ECO:0000256" key="11">
    <source>
        <dbReference type="ARBA" id="ARBA00023288"/>
    </source>
</evidence>
<evidence type="ECO:0000313" key="20">
    <source>
        <dbReference type="Proteomes" id="UP000615446"/>
    </source>
</evidence>
<comment type="subcellular location">
    <subcellularLocation>
        <location evidence="1">Cell membrane</location>
    </subcellularLocation>
    <subcellularLocation>
        <location evidence="2">Early endosome</location>
    </subcellularLocation>
</comment>
<evidence type="ECO:0000256" key="8">
    <source>
        <dbReference type="ARBA" id="ARBA00022912"/>
    </source>
</evidence>
<evidence type="ECO:0000256" key="4">
    <source>
        <dbReference type="ARBA" id="ARBA00022475"/>
    </source>
</evidence>
<reference evidence="19" key="1">
    <citation type="submission" date="2019-10" db="EMBL/GenBank/DDBJ databases">
        <title>Conservation and host-specific expression of non-tandemly repeated heterogenous ribosome RNA gene in arbuscular mycorrhizal fungi.</title>
        <authorList>
            <person name="Maeda T."/>
            <person name="Kobayashi Y."/>
            <person name="Nakagawa T."/>
            <person name="Ezawa T."/>
            <person name="Yamaguchi K."/>
            <person name="Bino T."/>
            <person name="Nishimoto Y."/>
            <person name="Shigenobu S."/>
            <person name="Kawaguchi M."/>
        </authorList>
    </citation>
    <scope>NUCLEOTIDE SEQUENCE</scope>
    <source>
        <strain evidence="19">HR1</strain>
    </source>
</reference>
<comment type="caution">
    <text evidence="19">The sequence shown here is derived from an EMBL/GenBank/DDBJ whole genome shotgun (WGS) entry which is preliminary data.</text>
</comment>
<dbReference type="PROSITE" id="PS50056">
    <property type="entry name" value="TYR_PHOSPHATASE_2"/>
    <property type="match status" value="1"/>
</dbReference>
<evidence type="ECO:0000256" key="16">
    <source>
        <dbReference type="ARBA" id="ARBA00069015"/>
    </source>
</evidence>
<evidence type="ECO:0000256" key="12">
    <source>
        <dbReference type="ARBA" id="ARBA00023289"/>
    </source>
</evidence>
<gene>
    <name evidence="19" type="ORF">RCL2_000177500</name>
</gene>
<evidence type="ECO:0000256" key="13">
    <source>
        <dbReference type="ARBA" id="ARBA00051722"/>
    </source>
</evidence>
<evidence type="ECO:0000256" key="14">
    <source>
        <dbReference type="ARBA" id="ARBA00057132"/>
    </source>
</evidence>
<keyword evidence="9" id="KW-0472">Membrane</keyword>
<dbReference type="GO" id="GO:0005886">
    <property type="term" value="C:plasma membrane"/>
    <property type="evidence" value="ECO:0007669"/>
    <property type="project" value="UniProtKB-SubCell"/>
</dbReference>
<dbReference type="GO" id="GO:0004725">
    <property type="term" value="F:protein tyrosine phosphatase activity"/>
    <property type="evidence" value="ECO:0007669"/>
    <property type="project" value="UniProtKB-EC"/>
</dbReference>
<sequence length="341" mass="38784">MPAMRSSRNSGPILAGQRSPINPPTLIEYNHLRFLIADAPSNNNLNLYIQEFERYNVTDVVRVCDPTYNTDPLLARGIKVHDWVFGDGDAPPSQIVNEWLDLVQTRFCCDDNDDRPAIACHCVAGLGRAPVLVAIALIESDFSILYLTTGWGSKQNCNSSRCQYINADRKGGRKENFRRGKKKIRGFLSFCLSSCILYCLSRSPNSQKFSIDTTTLVYKSFLHSFLYYILCYCYRVSFDSKTFYLISFVVHFDNVHRFENKTQFSNIVFNLNKMAGAKGPHGFPLPGRAHVFLSKLFGGSMAFWMLYRGKQELPVVLGLRHPWEHHGHENGHSGHHSEAHH</sequence>
<proteinExistence type="predicted"/>
<evidence type="ECO:0000256" key="2">
    <source>
        <dbReference type="ARBA" id="ARBA00004412"/>
    </source>
</evidence>
<evidence type="ECO:0000256" key="3">
    <source>
        <dbReference type="ARBA" id="ARBA00013064"/>
    </source>
</evidence>
<dbReference type="FunFam" id="3.90.190.10:FF:000105">
    <property type="entry name" value="Protein tyrosine phosphatase type IVA 3"/>
    <property type="match status" value="1"/>
</dbReference>
<keyword evidence="6" id="KW-0967">Endosome</keyword>
<accession>A0A8H3KVQ8</accession>
<dbReference type="OrthoDB" id="5632at2759"/>
<dbReference type="InterPro" id="IPR029021">
    <property type="entry name" value="Prot-tyrosine_phosphatase-like"/>
</dbReference>
<evidence type="ECO:0000256" key="10">
    <source>
        <dbReference type="ARBA" id="ARBA00023157"/>
    </source>
</evidence>
<evidence type="ECO:0000256" key="17">
    <source>
        <dbReference type="ARBA" id="ARBA00082375"/>
    </source>
</evidence>
<keyword evidence="5" id="KW-0488">Methylation</keyword>
<dbReference type="CDD" id="cd14500">
    <property type="entry name" value="PTP-IVa"/>
    <property type="match status" value="1"/>
</dbReference>
<dbReference type="InterPro" id="IPR000387">
    <property type="entry name" value="Tyr_Pase_dom"/>
</dbReference>
<comment type="catalytic activity">
    <reaction evidence="13">
        <text>O-phospho-L-tyrosyl-[protein] + H2O = L-tyrosyl-[protein] + phosphate</text>
        <dbReference type="Rhea" id="RHEA:10684"/>
        <dbReference type="Rhea" id="RHEA-COMP:10136"/>
        <dbReference type="Rhea" id="RHEA-COMP:20101"/>
        <dbReference type="ChEBI" id="CHEBI:15377"/>
        <dbReference type="ChEBI" id="CHEBI:43474"/>
        <dbReference type="ChEBI" id="CHEBI:46858"/>
        <dbReference type="ChEBI" id="CHEBI:61978"/>
        <dbReference type="EC" id="3.1.3.48"/>
    </reaction>
</comment>
<keyword evidence="11" id="KW-0449">Lipoprotein</keyword>
<dbReference type="EMBL" id="BLAL01000011">
    <property type="protein sequence ID" value="GES74282.1"/>
    <property type="molecule type" value="Genomic_DNA"/>
</dbReference>
<dbReference type="SUPFAM" id="SSF52799">
    <property type="entry name" value="(Phosphotyrosine protein) phosphatases II"/>
    <property type="match status" value="1"/>
</dbReference>
<evidence type="ECO:0000313" key="19">
    <source>
        <dbReference type="EMBL" id="GES74282.1"/>
    </source>
</evidence>
<comment type="function">
    <text evidence="14">Protein tyrosine phosphatase which stimulates progression from G1 into S phase during mitosis. Enhances cell proliferation, cell motility and invasive activity, and promotes cancer metastasis. May be involved in the progression of cardiac hypertrophy by inhibiting intracellular calcium mobilization in response to angiotensin II.</text>
</comment>
<dbReference type="GO" id="GO:0043542">
    <property type="term" value="P:endothelial cell migration"/>
    <property type="evidence" value="ECO:0007669"/>
    <property type="project" value="UniProtKB-ARBA"/>
</dbReference>
<evidence type="ECO:0000256" key="6">
    <source>
        <dbReference type="ARBA" id="ARBA00022753"/>
    </source>
</evidence>
<evidence type="ECO:0000259" key="18">
    <source>
        <dbReference type="PROSITE" id="PS50056"/>
    </source>
</evidence>
<dbReference type="AlphaFoldDB" id="A0A8H3KVQ8"/>
<evidence type="ECO:0000256" key="15">
    <source>
        <dbReference type="ARBA" id="ARBA00064590"/>
    </source>
</evidence>
<dbReference type="InterPro" id="IPR050561">
    <property type="entry name" value="PTP"/>
</dbReference>
<keyword evidence="4" id="KW-1003">Cell membrane</keyword>
<dbReference type="GO" id="GO:0009966">
    <property type="term" value="P:regulation of signal transduction"/>
    <property type="evidence" value="ECO:0007669"/>
    <property type="project" value="UniProtKB-ARBA"/>
</dbReference>
<dbReference type="Proteomes" id="UP000615446">
    <property type="component" value="Unassembled WGS sequence"/>
</dbReference>
<evidence type="ECO:0000256" key="1">
    <source>
        <dbReference type="ARBA" id="ARBA00004236"/>
    </source>
</evidence>
<organism evidence="19 20">
    <name type="scientific">Rhizophagus clarus</name>
    <dbReference type="NCBI Taxonomy" id="94130"/>
    <lineage>
        <taxon>Eukaryota</taxon>
        <taxon>Fungi</taxon>
        <taxon>Fungi incertae sedis</taxon>
        <taxon>Mucoromycota</taxon>
        <taxon>Glomeromycotina</taxon>
        <taxon>Glomeromycetes</taxon>
        <taxon>Glomerales</taxon>
        <taxon>Glomeraceae</taxon>
        <taxon>Rhizophagus</taxon>
    </lineage>
</organism>
<dbReference type="Gene3D" id="3.90.190.10">
    <property type="entry name" value="Protein tyrosine phosphatase superfamily"/>
    <property type="match status" value="1"/>
</dbReference>